<evidence type="ECO:0000256" key="5">
    <source>
        <dbReference type="ARBA" id="ARBA00022989"/>
    </source>
</evidence>
<evidence type="ECO:0000256" key="8">
    <source>
        <dbReference type="SAM" id="Phobius"/>
    </source>
</evidence>
<dbReference type="GeneID" id="73471022"/>
<dbReference type="InterPro" id="IPR004923">
    <property type="entry name" value="FTR1/Fip1/EfeU"/>
</dbReference>
<feature type="compositionally biased region" description="Low complexity" evidence="7">
    <location>
        <begin position="205"/>
        <end position="229"/>
    </location>
</feature>
<gene>
    <name evidence="9" type="ORF">J8A68_004222</name>
</gene>
<evidence type="ECO:0000313" key="10">
    <source>
        <dbReference type="Proteomes" id="UP000694255"/>
    </source>
</evidence>
<accession>A0A8J5QK69</accession>
<dbReference type="EMBL" id="JAGSYN010000182">
    <property type="protein sequence ID" value="KAG7662212.1"/>
    <property type="molecule type" value="Genomic_DNA"/>
</dbReference>
<feature type="transmembrane region" description="Helical" evidence="8">
    <location>
        <begin position="112"/>
        <end position="132"/>
    </location>
</feature>
<comment type="subcellular location">
    <subcellularLocation>
        <location evidence="1">Membrane</location>
        <topology evidence="1">Multi-pass membrane protein</topology>
    </subcellularLocation>
</comment>
<keyword evidence="4 8" id="KW-0812">Transmembrane</keyword>
<dbReference type="PANTHER" id="PTHR31632:SF7">
    <property type="entry name" value="IRON TRANSPORTER FTH1"/>
    <property type="match status" value="1"/>
</dbReference>
<feature type="transmembrane region" description="Helical" evidence="8">
    <location>
        <begin position="386"/>
        <end position="405"/>
    </location>
</feature>
<proteinExistence type="inferred from homology"/>
<protein>
    <submittedName>
        <fullName evidence="9">FTH2</fullName>
    </submittedName>
</protein>
<feature type="region of interest" description="Disordered" evidence="7">
    <location>
        <begin position="445"/>
        <end position="472"/>
    </location>
</feature>
<keyword evidence="3" id="KW-0406">Ion transport</keyword>
<evidence type="ECO:0000256" key="6">
    <source>
        <dbReference type="ARBA" id="ARBA00023136"/>
    </source>
</evidence>
<evidence type="ECO:0000256" key="2">
    <source>
        <dbReference type="ARBA" id="ARBA00008333"/>
    </source>
</evidence>
<evidence type="ECO:0000256" key="1">
    <source>
        <dbReference type="ARBA" id="ARBA00004141"/>
    </source>
</evidence>
<evidence type="ECO:0000256" key="4">
    <source>
        <dbReference type="ARBA" id="ARBA00022692"/>
    </source>
</evidence>
<keyword evidence="6 8" id="KW-0472">Membrane</keyword>
<comment type="caution">
    <text evidence="9">The sequence shown here is derived from an EMBL/GenBank/DDBJ whole genome shotgun (WGS) entry which is preliminary data.</text>
</comment>
<feature type="transmembrane region" description="Helical" evidence="8">
    <location>
        <begin position="12"/>
        <end position="35"/>
    </location>
</feature>
<dbReference type="AlphaFoldDB" id="A0A8J5QK69"/>
<name>A0A8J5QK69_9ASCO</name>
<feature type="transmembrane region" description="Helical" evidence="8">
    <location>
        <begin position="276"/>
        <end position="295"/>
    </location>
</feature>
<dbReference type="OrthoDB" id="4364at2759"/>
<feature type="transmembrane region" description="Helical" evidence="8">
    <location>
        <begin position="75"/>
        <end position="100"/>
    </location>
</feature>
<keyword evidence="3" id="KW-0410">Iron transport</keyword>
<keyword evidence="3" id="KW-0813">Transport</keyword>
<dbReference type="GO" id="GO:0000329">
    <property type="term" value="C:fungal-type vacuole membrane"/>
    <property type="evidence" value="ECO:0007669"/>
    <property type="project" value="TreeGrafter"/>
</dbReference>
<dbReference type="RefSeq" id="XP_049262445.1">
    <property type="nucleotide sequence ID" value="XM_049408158.1"/>
</dbReference>
<keyword evidence="10" id="KW-1185">Reference proteome</keyword>
<evidence type="ECO:0000256" key="7">
    <source>
        <dbReference type="SAM" id="MobiDB-lite"/>
    </source>
</evidence>
<feature type="transmembrane region" description="Helical" evidence="8">
    <location>
        <begin position="302"/>
        <end position="322"/>
    </location>
</feature>
<dbReference type="GO" id="GO:0033573">
    <property type="term" value="C:high-affinity iron permease complex"/>
    <property type="evidence" value="ECO:0007669"/>
    <property type="project" value="InterPro"/>
</dbReference>
<keyword evidence="3" id="KW-0408">Iron</keyword>
<sequence length="472" mass="53441">MIEGFENYFSIQIFFIILRETLETAIIISVLLSFINQRSHKHEESIDSTQPQQPQLSQHHIEHLEKVQRKLRLQVWIGAILGLVICFIIGLIFIFCFYIIGKDFWSYTERVWEGVFSILSSIIITIMGIGLLRINKVMKLKWWIKLGDAYKNDIDLDDQNNEAEEEIAKFGQGELEDEDDLIANYGGTRSSAESNDIETVPLTGSSTSAVPIPNSSSSPSPSNSSSSALSGKLKHKQRFTKKYFLAILPLVTTLREGLEAVVFIGGIGMSQPLSSIPLSIICGISFGTIIGYTLYKGGNKLSLQYFLIFSTCFLYIVSAGLMSRGVWFLELEAYVRKCGGLDVSETGSGPGSYDVATSIWHVNCCNGLTDGWWMVLNAIFGWTNSATYGSVFTYCAYWALVIVWLEIKLYEERVGVLPLVPIKWQLKRIRKKVRLYELRQQQEQEHQQEQQQQPEQQEQQPVANLEEQALLQ</sequence>
<feature type="region of interest" description="Disordered" evidence="7">
    <location>
        <begin position="204"/>
        <end position="229"/>
    </location>
</feature>
<evidence type="ECO:0000256" key="3">
    <source>
        <dbReference type="ARBA" id="ARBA00022496"/>
    </source>
</evidence>
<organism evidence="9 10">
    <name type="scientific">[Candida] subhashii</name>
    <dbReference type="NCBI Taxonomy" id="561895"/>
    <lineage>
        <taxon>Eukaryota</taxon>
        <taxon>Fungi</taxon>
        <taxon>Dikarya</taxon>
        <taxon>Ascomycota</taxon>
        <taxon>Saccharomycotina</taxon>
        <taxon>Pichiomycetes</taxon>
        <taxon>Debaryomycetaceae</taxon>
        <taxon>Spathaspora</taxon>
    </lineage>
</organism>
<comment type="similarity">
    <text evidence="2">Belongs to the oxidase-dependent Fe transporter (OFeT) (TC 9.A.10.1) family.</text>
</comment>
<dbReference type="Proteomes" id="UP000694255">
    <property type="component" value="Unassembled WGS sequence"/>
</dbReference>
<dbReference type="GO" id="GO:0015093">
    <property type="term" value="F:ferrous iron transmembrane transporter activity"/>
    <property type="evidence" value="ECO:0007669"/>
    <property type="project" value="TreeGrafter"/>
</dbReference>
<dbReference type="PANTHER" id="PTHR31632">
    <property type="entry name" value="IRON TRANSPORTER FTH1"/>
    <property type="match status" value="1"/>
</dbReference>
<feature type="compositionally biased region" description="Low complexity" evidence="7">
    <location>
        <begin position="449"/>
        <end position="460"/>
    </location>
</feature>
<feature type="transmembrane region" description="Helical" evidence="8">
    <location>
        <begin position="243"/>
        <end position="264"/>
    </location>
</feature>
<evidence type="ECO:0000313" key="9">
    <source>
        <dbReference type="EMBL" id="KAG7662212.1"/>
    </source>
</evidence>
<keyword evidence="5 8" id="KW-1133">Transmembrane helix</keyword>
<reference evidence="9 10" key="1">
    <citation type="journal article" date="2021" name="DNA Res.">
        <title>Genome analysis of Candida subhashii reveals its hybrid nature and dual mitochondrial genome conformations.</title>
        <authorList>
            <person name="Mixao V."/>
            <person name="Hegedusova E."/>
            <person name="Saus E."/>
            <person name="Pryszcz L.P."/>
            <person name="Cillingova A."/>
            <person name="Nosek J."/>
            <person name="Gabaldon T."/>
        </authorList>
    </citation>
    <scope>NUCLEOTIDE SEQUENCE [LARGE SCALE GENOMIC DNA]</scope>
    <source>
        <strain evidence="9 10">CBS 10753</strain>
    </source>
</reference>
<dbReference type="Pfam" id="PF03239">
    <property type="entry name" value="FTR1"/>
    <property type="match status" value="1"/>
</dbReference>